<dbReference type="InterPro" id="IPR004117">
    <property type="entry name" value="7tm6_olfct_rcpt"/>
</dbReference>
<dbReference type="Proteomes" id="UP000092461">
    <property type="component" value="Unassembled WGS sequence"/>
</dbReference>
<feature type="transmembrane region" description="Helical" evidence="10">
    <location>
        <begin position="290"/>
        <end position="314"/>
    </location>
</feature>
<keyword evidence="4 10" id="KW-0812">Transmembrane</keyword>
<dbReference type="GO" id="GO:0007165">
    <property type="term" value="P:signal transduction"/>
    <property type="evidence" value="ECO:0007669"/>
    <property type="project" value="UniProtKB-KW"/>
</dbReference>
<comment type="similarity">
    <text evidence="10">Belongs to the insect chemoreceptor superfamily. Heteromeric odorant receptor channel (TC 1.A.69) family.</text>
</comment>
<evidence type="ECO:0000313" key="11">
    <source>
        <dbReference type="EnsemblMetazoa" id="LLOJ010881-PA"/>
    </source>
</evidence>
<evidence type="ECO:0000256" key="1">
    <source>
        <dbReference type="ARBA" id="ARBA00004651"/>
    </source>
</evidence>
<comment type="subcellular location">
    <subcellularLocation>
        <location evidence="1 10">Cell membrane</location>
        <topology evidence="1 10">Multi-pass membrane protein</topology>
    </subcellularLocation>
</comment>
<accession>A0A3F2ZDB1</accession>
<protein>
    <recommendedName>
        <fullName evidence="10">Odorant receptor</fullName>
    </recommendedName>
</protein>
<dbReference type="VEuPathDB" id="VectorBase:LLONM1_005168"/>
<dbReference type="VEuPathDB" id="VectorBase:LLOJ010881"/>
<evidence type="ECO:0000256" key="6">
    <source>
        <dbReference type="ARBA" id="ARBA00022989"/>
    </source>
</evidence>
<dbReference type="AlphaFoldDB" id="A0A3F2ZDB1"/>
<dbReference type="PANTHER" id="PTHR21137">
    <property type="entry name" value="ODORANT RECEPTOR"/>
    <property type="match status" value="1"/>
</dbReference>
<evidence type="ECO:0000256" key="3">
    <source>
        <dbReference type="ARBA" id="ARBA00022606"/>
    </source>
</evidence>
<keyword evidence="6 10" id="KW-1133">Transmembrane helix</keyword>
<keyword evidence="5 10" id="KW-0552">Olfaction</keyword>
<evidence type="ECO:0000256" key="5">
    <source>
        <dbReference type="ARBA" id="ARBA00022725"/>
    </source>
</evidence>
<dbReference type="GO" id="GO:0004984">
    <property type="term" value="F:olfactory receptor activity"/>
    <property type="evidence" value="ECO:0007669"/>
    <property type="project" value="InterPro"/>
</dbReference>
<feature type="transmembrane region" description="Helical" evidence="10">
    <location>
        <begin position="264"/>
        <end position="284"/>
    </location>
</feature>
<evidence type="ECO:0000313" key="12">
    <source>
        <dbReference type="Proteomes" id="UP000092461"/>
    </source>
</evidence>
<evidence type="ECO:0000256" key="2">
    <source>
        <dbReference type="ARBA" id="ARBA00022475"/>
    </source>
</evidence>
<evidence type="ECO:0000256" key="8">
    <source>
        <dbReference type="ARBA" id="ARBA00023170"/>
    </source>
</evidence>
<keyword evidence="7 10" id="KW-0472">Membrane</keyword>
<evidence type="ECO:0000256" key="10">
    <source>
        <dbReference type="RuleBase" id="RU351113"/>
    </source>
</evidence>
<dbReference type="Pfam" id="PF02949">
    <property type="entry name" value="7tm_6"/>
    <property type="match status" value="1"/>
</dbReference>
<dbReference type="PANTHER" id="PTHR21137:SF35">
    <property type="entry name" value="ODORANT RECEPTOR 19A-RELATED"/>
    <property type="match status" value="1"/>
</dbReference>
<keyword evidence="2" id="KW-1003">Cell membrane</keyword>
<evidence type="ECO:0000256" key="4">
    <source>
        <dbReference type="ARBA" id="ARBA00022692"/>
    </source>
</evidence>
<dbReference type="EnsemblMetazoa" id="LLOJ010881-RA">
    <property type="protein sequence ID" value="LLOJ010881-PA"/>
    <property type="gene ID" value="LLOJ010881"/>
</dbReference>
<keyword evidence="9 10" id="KW-0807">Transducer</keyword>
<feature type="transmembrane region" description="Helical" evidence="10">
    <location>
        <begin position="44"/>
        <end position="68"/>
    </location>
</feature>
<comment type="caution">
    <text evidence="10">Lacks conserved residue(s) required for the propagation of feature annotation.</text>
</comment>
<dbReference type="EMBL" id="AJWK01034055">
    <property type="status" value="NOT_ANNOTATED_CDS"/>
    <property type="molecule type" value="Genomic_DNA"/>
</dbReference>
<evidence type="ECO:0000256" key="9">
    <source>
        <dbReference type="ARBA" id="ARBA00023224"/>
    </source>
</evidence>
<reference evidence="11" key="1">
    <citation type="submission" date="2020-05" db="UniProtKB">
        <authorList>
            <consortium name="EnsemblMetazoa"/>
        </authorList>
    </citation>
    <scope>IDENTIFICATION</scope>
    <source>
        <strain evidence="11">Jacobina</strain>
    </source>
</reference>
<evidence type="ECO:0000256" key="7">
    <source>
        <dbReference type="ARBA" id="ARBA00023136"/>
    </source>
</evidence>
<sequence length="354" mass="41095">MAHQTEGGHSNVEKYNKILKRLDKFGKIVGLDILFRDENTPANFLLKLAITDTTLYVALIIYSTYLFYGDFLKSAFFLRFHILQERLYKVMQDMRELFQRHEHDAEASAKLGRMLIYASLASYATFFCFANTCLTLNSLALMETMRTGVKTLVFGFYLPWWDHMTNFGYAINMLYQNLQMVLVVFHSSQGDGFYLCHMILACARLAALGHQIDLLNRYLVAPNRETLSPREDEENIDRQLKDILDQHLIHIQYMHRMEKLYSTYSFLLVTSCMLVVVINIFVLISTLWLAGIFLGIACLFKIMAFCVLGSVVSVQDEKIVEKLYNMRWYLMPKDKQKAVLMLLRSAQNPVEPTM</sequence>
<proteinExistence type="inferred from homology"/>
<name>A0A3F2ZDB1_LUTLO</name>
<keyword evidence="3 10" id="KW-0716">Sensory transduction</keyword>
<dbReference type="GO" id="GO:0005549">
    <property type="term" value="F:odorant binding"/>
    <property type="evidence" value="ECO:0007669"/>
    <property type="project" value="InterPro"/>
</dbReference>
<keyword evidence="8 10" id="KW-0675">Receptor</keyword>
<keyword evidence="12" id="KW-1185">Reference proteome</keyword>
<organism evidence="11 12">
    <name type="scientific">Lutzomyia longipalpis</name>
    <name type="common">Sand fly</name>
    <dbReference type="NCBI Taxonomy" id="7200"/>
    <lineage>
        <taxon>Eukaryota</taxon>
        <taxon>Metazoa</taxon>
        <taxon>Ecdysozoa</taxon>
        <taxon>Arthropoda</taxon>
        <taxon>Hexapoda</taxon>
        <taxon>Insecta</taxon>
        <taxon>Pterygota</taxon>
        <taxon>Neoptera</taxon>
        <taxon>Endopterygota</taxon>
        <taxon>Diptera</taxon>
        <taxon>Nematocera</taxon>
        <taxon>Psychodoidea</taxon>
        <taxon>Psychodidae</taxon>
        <taxon>Lutzomyia</taxon>
        <taxon>Lutzomyia</taxon>
    </lineage>
</organism>
<feature type="transmembrane region" description="Helical" evidence="10">
    <location>
        <begin position="114"/>
        <end position="136"/>
    </location>
</feature>
<dbReference type="GO" id="GO:0005886">
    <property type="term" value="C:plasma membrane"/>
    <property type="evidence" value="ECO:0007669"/>
    <property type="project" value="UniProtKB-SubCell"/>
</dbReference>